<keyword evidence="3" id="KW-1185">Reference proteome</keyword>
<evidence type="ECO:0000313" key="2">
    <source>
        <dbReference type="EMBL" id="OEH79585.1"/>
    </source>
</evidence>
<dbReference type="Proteomes" id="UP000095192">
    <property type="component" value="Unassembled WGS sequence"/>
</dbReference>
<dbReference type="VEuPathDB" id="ToxoDB:LOC34623453"/>
<accession>A0A1D3D800</accession>
<gene>
    <name evidence="2" type="ORF">cyc_07499</name>
</gene>
<feature type="compositionally biased region" description="Basic and acidic residues" evidence="1">
    <location>
        <begin position="97"/>
        <end position="118"/>
    </location>
</feature>
<comment type="caution">
    <text evidence="2">The sequence shown here is derived from an EMBL/GenBank/DDBJ whole genome shotgun (WGS) entry which is preliminary data.</text>
</comment>
<evidence type="ECO:0000313" key="3">
    <source>
        <dbReference type="Proteomes" id="UP000095192"/>
    </source>
</evidence>
<evidence type="ECO:0000256" key="1">
    <source>
        <dbReference type="SAM" id="MobiDB-lite"/>
    </source>
</evidence>
<proteinExistence type="predicted"/>
<feature type="compositionally biased region" description="Low complexity" evidence="1">
    <location>
        <begin position="251"/>
        <end position="260"/>
    </location>
</feature>
<sequence length="521" mass="56197">MSNKRRSGAARRAKRASVCSGGGSGEEPSTVRDVSTQQGTTQCEDDEAVAFDLVDEQAKCVEKEASQLEEHQRTEQGAHEAGGVPGDEANIAQATSDETHGNRVEVKGKTADETRAEEGNGAADNFEAKEAHAQELREQQQEDDSGEEAHLVLQKGAEGELDRDQGKMHAERKTQGQKGKQVGVPHEQVTREEDDEQEKGSIDEHAPQEPEFIQKEGKDGGKENENGDLQTAVQQQEEDDEKQEDTALPLEASANQGNEAEQAEGEEATVAEERQEEDQLETTGSIAEWTGSEAELSVAASADSTGLCCTRNVAGEMNDGPYGPLARNRVFREAQGLVFDRIPSAMAGYVEEAQQSSVAEACLTCSDDVCFPAAKLFLETLLATGAAAISVFYNYRKQLLNGITFFTTSTFRCLRACACTLAPSSSEDRGVLRAPSGPWVAMGSSTEVCYPHGSLEIPRLSLQHSEEPLCGTSQSTGVPPRSPPAEVLQHQGSICEQPPYRPLFAPGAQQNIFSRRVTSNH</sequence>
<feature type="compositionally biased region" description="Basic and acidic residues" evidence="1">
    <location>
        <begin position="62"/>
        <end position="78"/>
    </location>
</feature>
<name>A0A1D3D800_9EIME</name>
<dbReference type="AlphaFoldDB" id="A0A1D3D800"/>
<reference evidence="2 3" key="1">
    <citation type="journal article" date="2016" name="BMC Genomics">
        <title>Comparative genomics reveals Cyclospora cayetanensis possesses coccidia-like metabolism and invasion components but unique surface antigens.</title>
        <authorList>
            <person name="Liu S."/>
            <person name="Wang L."/>
            <person name="Zheng H."/>
            <person name="Xu Z."/>
            <person name="Roellig D.M."/>
            <person name="Li N."/>
            <person name="Frace M.A."/>
            <person name="Tang K."/>
            <person name="Arrowood M.J."/>
            <person name="Moss D.M."/>
            <person name="Zhang L."/>
            <person name="Feng Y."/>
            <person name="Xiao L."/>
        </authorList>
    </citation>
    <scope>NUCLEOTIDE SEQUENCE [LARGE SCALE GENOMIC DNA]</scope>
    <source>
        <strain evidence="2 3">CHN_HEN01</strain>
    </source>
</reference>
<feature type="compositionally biased region" description="Basic residues" evidence="1">
    <location>
        <begin position="1"/>
        <end position="15"/>
    </location>
</feature>
<feature type="compositionally biased region" description="Basic and acidic residues" evidence="1">
    <location>
        <begin position="126"/>
        <end position="140"/>
    </location>
</feature>
<dbReference type="InParanoid" id="A0A1D3D800"/>
<feature type="region of interest" description="Disordered" evidence="1">
    <location>
        <begin position="1"/>
        <end position="42"/>
    </location>
</feature>
<dbReference type="EMBL" id="JROU02000345">
    <property type="protein sequence ID" value="OEH79585.1"/>
    <property type="molecule type" value="Genomic_DNA"/>
</dbReference>
<feature type="compositionally biased region" description="Basic and acidic residues" evidence="1">
    <location>
        <begin position="157"/>
        <end position="174"/>
    </location>
</feature>
<feature type="compositionally biased region" description="Acidic residues" evidence="1">
    <location>
        <begin position="261"/>
        <end position="280"/>
    </location>
</feature>
<feature type="compositionally biased region" description="Polar residues" evidence="1">
    <location>
        <begin position="32"/>
        <end position="42"/>
    </location>
</feature>
<organism evidence="2 3">
    <name type="scientific">Cyclospora cayetanensis</name>
    <dbReference type="NCBI Taxonomy" id="88456"/>
    <lineage>
        <taxon>Eukaryota</taxon>
        <taxon>Sar</taxon>
        <taxon>Alveolata</taxon>
        <taxon>Apicomplexa</taxon>
        <taxon>Conoidasida</taxon>
        <taxon>Coccidia</taxon>
        <taxon>Eucoccidiorida</taxon>
        <taxon>Eimeriorina</taxon>
        <taxon>Eimeriidae</taxon>
        <taxon>Cyclospora</taxon>
    </lineage>
</organism>
<dbReference type="VEuPathDB" id="ToxoDB:cyc_07499"/>
<feature type="compositionally biased region" description="Basic and acidic residues" evidence="1">
    <location>
        <begin position="198"/>
        <end position="225"/>
    </location>
</feature>
<protein>
    <submittedName>
        <fullName evidence="2">Uncharacterized protein</fullName>
    </submittedName>
</protein>
<feature type="region of interest" description="Disordered" evidence="1">
    <location>
        <begin position="62"/>
        <end position="290"/>
    </location>
</feature>